<evidence type="ECO:0000313" key="6">
    <source>
        <dbReference type="EMBL" id="RUT39407.1"/>
    </source>
</evidence>
<evidence type="ECO:0000259" key="5">
    <source>
        <dbReference type="PROSITE" id="PS51206"/>
    </source>
</evidence>
<dbReference type="InterPro" id="IPR006500">
    <property type="entry name" value="Helicase_put_C_phage/plasmid"/>
</dbReference>
<feature type="region of interest" description="Disordered" evidence="4">
    <location>
        <begin position="1"/>
        <end position="25"/>
    </location>
</feature>
<sequence length="567" mass="65166">MKKQERVNSLEYSQSEFSQGHELNTSYVKEKDMPFSNGTDAIHKLSKGSIGDEYASAHDMDFNTEDPESFAGSGNPSDSYLNNQNRQFGEMEHRGTPDLKEKNILLGEIIADPSPAKEIDCSVENSVPLDYMVTQTFINENAIKCFNDTIYIYDEKHGYYKEINESQVYVAIRKTLPPEIDMKLSKNKIIEVIHRLRSNPDLHVELNSFDSYVDLINFRDCVLDVQKREVRPHSSEFMFTSYIDADFEETPGIRTYKGGKRAEGRSFEKFLNDCTEGDQRKMRSLQQVMGYIISNEWRAKKFFVLVGAPHTGKSVWLWLYRMLIGENHTTAMSLKQLGETRFMTAELFKSKLNVTAEMDESSALKGTDIIKAVTGGDLLTAERKGEHPFRFYAKTKLVACGNSMPLLSKMDGTSAFIDRLLFLTFNNTIPEEKRDKRLMEKLLEEKHFIVKWAVQGMYDLLDNDLVFEESEDAIRFKESYSEELNSVSEFIRERCIVDPGNHAYSIHRKNLYDAYVYHTRSDGSRAVTKEEFYVEIKKLGVLQAKFRLGGNPLIGYKGIKLVPHKTK</sequence>
<organism evidence="6 7">
    <name type="scientific">Paenibacillus anaericanus</name>
    <dbReference type="NCBI Taxonomy" id="170367"/>
    <lineage>
        <taxon>Bacteria</taxon>
        <taxon>Bacillati</taxon>
        <taxon>Bacillota</taxon>
        <taxon>Bacilli</taxon>
        <taxon>Bacillales</taxon>
        <taxon>Paenibacillaceae</taxon>
        <taxon>Paenibacillus</taxon>
    </lineage>
</organism>
<dbReference type="SMART" id="SM00885">
    <property type="entry name" value="D5_N"/>
    <property type="match status" value="1"/>
</dbReference>
<dbReference type="Pfam" id="PF08706">
    <property type="entry name" value="D5_N"/>
    <property type="match status" value="1"/>
</dbReference>
<dbReference type="GO" id="GO:0016787">
    <property type="term" value="F:hydrolase activity"/>
    <property type="evidence" value="ECO:0007669"/>
    <property type="project" value="UniProtKB-KW"/>
</dbReference>
<dbReference type="InterPro" id="IPR027417">
    <property type="entry name" value="P-loop_NTPase"/>
</dbReference>
<dbReference type="PANTHER" id="PTHR35372">
    <property type="entry name" value="ATP BINDING PROTEIN-RELATED"/>
    <property type="match status" value="1"/>
</dbReference>
<feature type="compositionally biased region" description="Polar residues" evidence="4">
    <location>
        <begin position="10"/>
        <end position="25"/>
    </location>
</feature>
<evidence type="ECO:0000256" key="4">
    <source>
        <dbReference type="SAM" id="MobiDB-lite"/>
    </source>
</evidence>
<dbReference type="InterPro" id="IPR051620">
    <property type="entry name" value="ORF904-like_C"/>
</dbReference>
<dbReference type="OrthoDB" id="9763644at2"/>
<evidence type="ECO:0000256" key="2">
    <source>
        <dbReference type="ARBA" id="ARBA00022801"/>
    </source>
</evidence>
<proteinExistence type="predicted"/>
<dbReference type="Gene3D" id="3.40.50.300">
    <property type="entry name" value="P-loop containing nucleotide triphosphate hydrolases"/>
    <property type="match status" value="1"/>
</dbReference>
<dbReference type="GO" id="GO:0005524">
    <property type="term" value="F:ATP binding"/>
    <property type="evidence" value="ECO:0007669"/>
    <property type="project" value="UniProtKB-KW"/>
</dbReference>
<accession>A0A433XXC3</accession>
<evidence type="ECO:0000313" key="7">
    <source>
        <dbReference type="Proteomes" id="UP000279446"/>
    </source>
</evidence>
<dbReference type="PANTHER" id="PTHR35372:SF2">
    <property type="entry name" value="SF3 HELICASE DOMAIN-CONTAINING PROTEIN"/>
    <property type="match status" value="1"/>
</dbReference>
<keyword evidence="2" id="KW-0378">Hydrolase</keyword>
<gene>
    <name evidence="6" type="ORF">EJP82_26270</name>
</gene>
<keyword evidence="3" id="KW-0067">ATP-binding</keyword>
<dbReference type="InterPro" id="IPR045455">
    <property type="entry name" value="NrS-1_pol-like_helicase"/>
</dbReference>
<dbReference type="NCBIfam" id="TIGR01613">
    <property type="entry name" value="primase_Cterm"/>
    <property type="match status" value="1"/>
</dbReference>
<dbReference type="SUPFAM" id="SSF52540">
    <property type="entry name" value="P-loop containing nucleoside triphosphate hydrolases"/>
    <property type="match status" value="1"/>
</dbReference>
<reference evidence="6 7" key="1">
    <citation type="submission" date="2018-12" db="EMBL/GenBank/DDBJ databases">
        <authorList>
            <person name="Sun L."/>
            <person name="Chen Z."/>
        </authorList>
    </citation>
    <scope>NUCLEOTIDE SEQUENCE [LARGE SCALE GENOMIC DNA]</scope>
    <source>
        <strain evidence="6 7">DSM 15890</strain>
    </source>
</reference>
<keyword evidence="7" id="KW-1185">Reference proteome</keyword>
<dbReference type="AlphaFoldDB" id="A0A433XXC3"/>
<name>A0A433XXC3_9BACL</name>
<dbReference type="InterPro" id="IPR014818">
    <property type="entry name" value="Phage/plasmid_primase_P4_C"/>
</dbReference>
<dbReference type="PROSITE" id="PS51206">
    <property type="entry name" value="SF3_HELICASE_1"/>
    <property type="match status" value="1"/>
</dbReference>
<evidence type="ECO:0000256" key="3">
    <source>
        <dbReference type="ARBA" id="ARBA00022840"/>
    </source>
</evidence>
<protein>
    <submittedName>
        <fullName evidence="6">DNA primase</fullName>
    </submittedName>
</protein>
<feature type="region of interest" description="Disordered" evidence="4">
    <location>
        <begin position="59"/>
        <end position="83"/>
    </location>
</feature>
<dbReference type="InterPro" id="IPR014015">
    <property type="entry name" value="Helicase_SF3_DNA-vir"/>
</dbReference>
<dbReference type="Proteomes" id="UP000279446">
    <property type="component" value="Unassembled WGS sequence"/>
</dbReference>
<feature type="compositionally biased region" description="Polar residues" evidence="4">
    <location>
        <begin position="72"/>
        <end position="83"/>
    </location>
</feature>
<keyword evidence="1" id="KW-0547">Nucleotide-binding</keyword>
<feature type="domain" description="SF3 helicase" evidence="5">
    <location>
        <begin position="280"/>
        <end position="438"/>
    </location>
</feature>
<comment type="caution">
    <text evidence="6">The sequence shown here is derived from an EMBL/GenBank/DDBJ whole genome shotgun (WGS) entry which is preliminary data.</text>
</comment>
<evidence type="ECO:0000256" key="1">
    <source>
        <dbReference type="ARBA" id="ARBA00022741"/>
    </source>
</evidence>
<dbReference type="RefSeq" id="WP_127195023.1">
    <property type="nucleotide sequence ID" value="NZ_RZNY01000046.1"/>
</dbReference>
<dbReference type="EMBL" id="RZNY01000046">
    <property type="protein sequence ID" value="RUT39407.1"/>
    <property type="molecule type" value="Genomic_DNA"/>
</dbReference>
<dbReference type="Pfam" id="PF19263">
    <property type="entry name" value="DUF5906"/>
    <property type="match status" value="1"/>
</dbReference>